<reference evidence="3" key="1">
    <citation type="submission" date="2011-12" db="EMBL/GenBank/DDBJ databases">
        <authorList>
            <consortium name="The Broad Institute Genome Sequencing Platform"/>
            <person name="Russ C."/>
            <person name="Tyler B."/>
            <person name="Panabieres F."/>
            <person name="Shan W."/>
            <person name="Tripathy S."/>
            <person name="Grunwald N."/>
            <person name="Machado M."/>
            <person name="Young S.K."/>
            <person name="Zeng Q."/>
            <person name="Gargeya S."/>
            <person name="Fitzgerald M."/>
            <person name="Haas B."/>
            <person name="Abouelleil A."/>
            <person name="Alvarado L."/>
            <person name="Arachchi H.M."/>
            <person name="Berlin A."/>
            <person name="Chapman S.B."/>
            <person name="Gearin G."/>
            <person name="Goldberg J."/>
            <person name="Griggs A."/>
            <person name="Gujja S."/>
            <person name="Hansen M."/>
            <person name="Heiman D."/>
            <person name="Howarth C."/>
            <person name="Larimer J."/>
            <person name="Lui A."/>
            <person name="MacDonald P.J.P."/>
            <person name="McCowen C."/>
            <person name="Montmayeur A."/>
            <person name="Murphy C."/>
            <person name="Neiman D."/>
            <person name="Pearson M."/>
            <person name="Priest M."/>
            <person name="Roberts A."/>
            <person name="Saif S."/>
            <person name="Shea T."/>
            <person name="Sisk P."/>
            <person name="Stolte C."/>
            <person name="Sykes S."/>
            <person name="Wortman J."/>
            <person name="Nusbaum C."/>
            <person name="Birren B."/>
        </authorList>
    </citation>
    <scope>NUCLEOTIDE SEQUENCE [LARGE SCALE GENOMIC DNA]</scope>
    <source>
        <strain evidence="3">INRA-310</strain>
    </source>
</reference>
<dbReference type="EMBL" id="KI669585">
    <property type="protein sequence ID" value="ETN09615.1"/>
    <property type="molecule type" value="Genomic_DNA"/>
</dbReference>
<feature type="compositionally biased region" description="Gly residues" evidence="1">
    <location>
        <begin position="237"/>
        <end position="248"/>
    </location>
</feature>
<evidence type="ECO:0000313" key="3">
    <source>
        <dbReference type="Proteomes" id="UP000018817"/>
    </source>
</evidence>
<dbReference type="GeneID" id="20191496"/>
<feature type="compositionally biased region" description="Basic and acidic residues" evidence="1">
    <location>
        <begin position="200"/>
        <end position="213"/>
    </location>
</feature>
<dbReference type="VEuPathDB" id="FungiDB:PPTG_22897"/>
<name>W2QBH2_PHYN3</name>
<sequence>MKPILAKLALVRPNEDHDHPSYGAYTMDALQKGLQKRRKQLWFLNVKARFKRRARGPASVIRSRRPAHLVIGRRPGQLPGTWHCITRALVGDKFVFIDSDNYHYFPNREDLLTNFFETFDGVYAVEDRSIPQNLRPPIFSDVYQKMVHKDWKSEEGGNEQVDAGASGGRVQCADWQDGKRAVAGRWLAGGRTATGRQKGRSREGREDGRREGGRQWGSKTAENEWDGPQHSESRLGPCGGSGPSGHGTGTWPLEP</sequence>
<dbReference type="AlphaFoldDB" id="W2QBH2"/>
<evidence type="ECO:0000256" key="1">
    <source>
        <dbReference type="SAM" id="MobiDB-lite"/>
    </source>
</evidence>
<reference evidence="2 3" key="2">
    <citation type="submission" date="2013-11" db="EMBL/GenBank/DDBJ databases">
        <title>The Genome Sequence of Phytophthora parasitica INRA-310.</title>
        <authorList>
            <consortium name="The Broad Institute Genomics Platform"/>
            <person name="Russ C."/>
            <person name="Tyler B."/>
            <person name="Panabieres F."/>
            <person name="Shan W."/>
            <person name="Tripathy S."/>
            <person name="Grunwald N."/>
            <person name="Machado M."/>
            <person name="Johnson C.S."/>
            <person name="Arredondo F."/>
            <person name="Hong C."/>
            <person name="Coffey M."/>
            <person name="Young S.K."/>
            <person name="Zeng Q."/>
            <person name="Gargeya S."/>
            <person name="Fitzgerald M."/>
            <person name="Abouelleil A."/>
            <person name="Alvarado L."/>
            <person name="Chapman S.B."/>
            <person name="Gainer-Dewar J."/>
            <person name="Goldberg J."/>
            <person name="Griggs A."/>
            <person name="Gujja S."/>
            <person name="Hansen M."/>
            <person name="Howarth C."/>
            <person name="Imamovic A."/>
            <person name="Ireland A."/>
            <person name="Larimer J."/>
            <person name="McCowan C."/>
            <person name="Murphy C."/>
            <person name="Pearson M."/>
            <person name="Poon T.W."/>
            <person name="Priest M."/>
            <person name="Roberts A."/>
            <person name="Saif S."/>
            <person name="Shea T."/>
            <person name="Sykes S."/>
            <person name="Wortman J."/>
            <person name="Nusbaum C."/>
            <person name="Birren B."/>
        </authorList>
    </citation>
    <scope>NUCLEOTIDE SEQUENCE [LARGE SCALE GENOMIC DNA]</scope>
    <source>
        <strain evidence="2 3">INRA-310</strain>
    </source>
</reference>
<protein>
    <submittedName>
        <fullName evidence="2">Uncharacterized protein</fullName>
    </submittedName>
</protein>
<proteinExistence type="predicted"/>
<feature type="region of interest" description="Disordered" evidence="1">
    <location>
        <begin position="150"/>
        <end position="170"/>
    </location>
</feature>
<organism evidence="2 3">
    <name type="scientific">Phytophthora nicotianae (strain INRA-310)</name>
    <name type="common">Phytophthora parasitica</name>
    <dbReference type="NCBI Taxonomy" id="761204"/>
    <lineage>
        <taxon>Eukaryota</taxon>
        <taxon>Sar</taxon>
        <taxon>Stramenopiles</taxon>
        <taxon>Oomycota</taxon>
        <taxon>Peronosporomycetes</taxon>
        <taxon>Peronosporales</taxon>
        <taxon>Peronosporaceae</taxon>
        <taxon>Phytophthora</taxon>
    </lineage>
</organism>
<dbReference type="Proteomes" id="UP000018817">
    <property type="component" value="Unassembled WGS sequence"/>
</dbReference>
<dbReference type="RefSeq" id="XP_008905448.1">
    <property type="nucleotide sequence ID" value="XM_008907200.1"/>
</dbReference>
<accession>W2QBH2</accession>
<evidence type="ECO:0000313" key="2">
    <source>
        <dbReference type="EMBL" id="ETN09615.1"/>
    </source>
</evidence>
<feature type="region of interest" description="Disordered" evidence="1">
    <location>
        <begin position="183"/>
        <end position="255"/>
    </location>
</feature>
<gene>
    <name evidence="2" type="ORF">PPTG_22897</name>
</gene>